<organism evidence="1 2">
    <name type="scientific">Melastoma candidum</name>
    <dbReference type="NCBI Taxonomy" id="119954"/>
    <lineage>
        <taxon>Eukaryota</taxon>
        <taxon>Viridiplantae</taxon>
        <taxon>Streptophyta</taxon>
        <taxon>Embryophyta</taxon>
        <taxon>Tracheophyta</taxon>
        <taxon>Spermatophyta</taxon>
        <taxon>Magnoliopsida</taxon>
        <taxon>eudicotyledons</taxon>
        <taxon>Gunneridae</taxon>
        <taxon>Pentapetalae</taxon>
        <taxon>rosids</taxon>
        <taxon>malvids</taxon>
        <taxon>Myrtales</taxon>
        <taxon>Melastomataceae</taxon>
        <taxon>Melastomatoideae</taxon>
        <taxon>Melastomateae</taxon>
        <taxon>Melastoma</taxon>
    </lineage>
</organism>
<dbReference type="Proteomes" id="UP001057402">
    <property type="component" value="Chromosome 6"/>
</dbReference>
<evidence type="ECO:0000313" key="1">
    <source>
        <dbReference type="EMBL" id="KAI4367039.1"/>
    </source>
</evidence>
<name>A0ACB9QPH6_9MYRT</name>
<accession>A0ACB9QPH6</accession>
<keyword evidence="2" id="KW-1185">Reference proteome</keyword>
<comment type="caution">
    <text evidence="1">The sequence shown here is derived from an EMBL/GenBank/DDBJ whole genome shotgun (WGS) entry which is preliminary data.</text>
</comment>
<proteinExistence type="predicted"/>
<dbReference type="EMBL" id="CM042885">
    <property type="protein sequence ID" value="KAI4367039.1"/>
    <property type="molecule type" value="Genomic_DNA"/>
</dbReference>
<reference evidence="2" key="1">
    <citation type="journal article" date="2023" name="Front. Plant Sci.">
        <title>Chromosomal-level genome assembly of Melastoma candidum provides insights into trichome evolution.</title>
        <authorList>
            <person name="Zhong Y."/>
            <person name="Wu W."/>
            <person name="Sun C."/>
            <person name="Zou P."/>
            <person name="Liu Y."/>
            <person name="Dai S."/>
            <person name="Zhou R."/>
        </authorList>
    </citation>
    <scope>NUCLEOTIDE SEQUENCE [LARGE SCALE GENOMIC DNA]</scope>
</reference>
<sequence length="185" mass="21096">MIITFDQLQALLADSERQKLVQKLSEANQQNRFLMRKVCCFFGFLLLNSVVVPLWQALVCLAEEIANSGIPVGTRKINGKNIQSHLLPRLEAMQEKLKEQMKDVEAAESKEVPLEYKVMGTLDGWSQGPHLLPEYMGSYTKFSTTLMLRPERYEIKFLADGEWMLSPEFPTVGEGLMENDLLIVE</sequence>
<gene>
    <name evidence="1" type="ORF">MLD38_022822</name>
</gene>
<protein>
    <submittedName>
        <fullName evidence="1">Uncharacterized protein</fullName>
    </submittedName>
</protein>
<evidence type="ECO:0000313" key="2">
    <source>
        <dbReference type="Proteomes" id="UP001057402"/>
    </source>
</evidence>